<name>A0A0A9F496_ARUDO</name>
<accession>A0A0A9F496</accession>
<reference evidence="1" key="1">
    <citation type="submission" date="2014-09" db="EMBL/GenBank/DDBJ databases">
        <authorList>
            <person name="Magalhaes I.L.F."/>
            <person name="Oliveira U."/>
            <person name="Santos F.R."/>
            <person name="Vidigal T.H.D.A."/>
            <person name="Brescovit A.D."/>
            <person name="Santos A.J."/>
        </authorList>
    </citation>
    <scope>NUCLEOTIDE SEQUENCE</scope>
    <source>
        <tissue evidence="1">Shoot tissue taken approximately 20 cm above the soil surface</tissue>
    </source>
</reference>
<proteinExistence type="predicted"/>
<reference evidence="1" key="2">
    <citation type="journal article" date="2015" name="Data Brief">
        <title>Shoot transcriptome of the giant reed, Arundo donax.</title>
        <authorList>
            <person name="Barrero R.A."/>
            <person name="Guerrero F.D."/>
            <person name="Moolhuijzen P."/>
            <person name="Goolsby J.A."/>
            <person name="Tidwell J."/>
            <person name="Bellgard S.E."/>
            <person name="Bellgard M.I."/>
        </authorList>
    </citation>
    <scope>NUCLEOTIDE SEQUENCE</scope>
    <source>
        <tissue evidence="1">Shoot tissue taken approximately 20 cm above the soil surface</tissue>
    </source>
</reference>
<protein>
    <submittedName>
        <fullName evidence="1">Uncharacterized protein</fullName>
    </submittedName>
</protein>
<dbReference type="AlphaFoldDB" id="A0A0A9F496"/>
<dbReference type="EMBL" id="GBRH01190769">
    <property type="protein sequence ID" value="JAE07127.1"/>
    <property type="molecule type" value="Transcribed_RNA"/>
</dbReference>
<organism evidence="1">
    <name type="scientific">Arundo donax</name>
    <name type="common">Giant reed</name>
    <name type="synonym">Donax arundinaceus</name>
    <dbReference type="NCBI Taxonomy" id="35708"/>
    <lineage>
        <taxon>Eukaryota</taxon>
        <taxon>Viridiplantae</taxon>
        <taxon>Streptophyta</taxon>
        <taxon>Embryophyta</taxon>
        <taxon>Tracheophyta</taxon>
        <taxon>Spermatophyta</taxon>
        <taxon>Magnoliopsida</taxon>
        <taxon>Liliopsida</taxon>
        <taxon>Poales</taxon>
        <taxon>Poaceae</taxon>
        <taxon>PACMAD clade</taxon>
        <taxon>Arundinoideae</taxon>
        <taxon>Arundineae</taxon>
        <taxon>Arundo</taxon>
    </lineage>
</organism>
<sequence length="24" mass="2606">MRAKLTALCGSRSTAHFKAQLSNN</sequence>
<evidence type="ECO:0000313" key="1">
    <source>
        <dbReference type="EMBL" id="JAE07127.1"/>
    </source>
</evidence>